<organism evidence="4 5">
    <name type="scientific">Romanomermis culicivorax</name>
    <name type="common">Nematode worm</name>
    <dbReference type="NCBI Taxonomy" id="13658"/>
    <lineage>
        <taxon>Eukaryota</taxon>
        <taxon>Metazoa</taxon>
        <taxon>Ecdysozoa</taxon>
        <taxon>Nematoda</taxon>
        <taxon>Enoplea</taxon>
        <taxon>Dorylaimia</taxon>
        <taxon>Mermithida</taxon>
        <taxon>Mermithoidea</taxon>
        <taxon>Mermithidae</taxon>
        <taxon>Romanomermis</taxon>
    </lineage>
</organism>
<feature type="coiled-coil region" evidence="1">
    <location>
        <begin position="318"/>
        <end position="352"/>
    </location>
</feature>
<reference evidence="5" key="1">
    <citation type="submission" date="2022-11" db="UniProtKB">
        <authorList>
            <consortium name="WormBaseParasite"/>
        </authorList>
    </citation>
    <scope>IDENTIFICATION</scope>
</reference>
<feature type="coiled-coil region" evidence="1">
    <location>
        <begin position="182"/>
        <end position="243"/>
    </location>
</feature>
<feature type="region of interest" description="Disordered" evidence="2">
    <location>
        <begin position="420"/>
        <end position="439"/>
    </location>
</feature>
<feature type="chain" id="PRO_5037824710" evidence="3">
    <location>
        <begin position="26"/>
        <end position="488"/>
    </location>
</feature>
<dbReference type="WBParaSite" id="nRc.2.0.1.t46790-RA">
    <property type="protein sequence ID" value="nRc.2.0.1.t46790-RA"/>
    <property type="gene ID" value="nRc.2.0.1.g46790"/>
</dbReference>
<accession>A0A915L6P1</accession>
<evidence type="ECO:0000256" key="1">
    <source>
        <dbReference type="SAM" id="Coils"/>
    </source>
</evidence>
<evidence type="ECO:0000256" key="2">
    <source>
        <dbReference type="SAM" id="MobiDB-lite"/>
    </source>
</evidence>
<feature type="signal peptide" evidence="3">
    <location>
        <begin position="1"/>
        <end position="25"/>
    </location>
</feature>
<feature type="coiled-coil region" evidence="1">
    <location>
        <begin position="21"/>
        <end position="48"/>
    </location>
</feature>
<protein>
    <submittedName>
        <fullName evidence="5">Uncharacterized protein</fullName>
    </submittedName>
</protein>
<proteinExistence type="predicted"/>
<keyword evidence="3" id="KW-0732">Signal</keyword>
<feature type="coiled-coil region" evidence="1">
    <location>
        <begin position="102"/>
        <end position="132"/>
    </location>
</feature>
<dbReference type="AlphaFoldDB" id="A0A915L6P1"/>
<feature type="compositionally biased region" description="Low complexity" evidence="2">
    <location>
        <begin position="424"/>
        <end position="434"/>
    </location>
</feature>
<keyword evidence="4" id="KW-1185">Reference proteome</keyword>
<evidence type="ECO:0000313" key="5">
    <source>
        <dbReference type="WBParaSite" id="nRc.2.0.1.t46790-RA"/>
    </source>
</evidence>
<keyword evidence="1" id="KW-0175">Coiled coil</keyword>
<evidence type="ECO:0000256" key="3">
    <source>
        <dbReference type="SAM" id="SignalP"/>
    </source>
</evidence>
<feature type="coiled-coil region" evidence="1">
    <location>
        <begin position="378"/>
        <end position="419"/>
    </location>
</feature>
<name>A0A915L6P1_ROMCU</name>
<dbReference type="Proteomes" id="UP000887565">
    <property type="component" value="Unplaced"/>
</dbReference>
<sequence>MLPGKSLNVSILLTILELLSKKATLQELTDLQDTVNDLIQENRLLFDEKSLLYDSLCKQSSKLDNYRLQIENLKHLLLSSTEISFKRRFANFRDEDNQESNVDENQRLLEILKNTHEEYEDLLKKYDTLRSSYKIIDGEHKNDRESLFKLNEKLDLYEKRFETHDSEKYVSEKLLIGVQTNLERCQVDLNKARKECEKEKKRILEMQLRFAANNDTTEVQYSLDLLRRERDDFENEVSLIENLLKSSFNDLNLLKEKNFIFDNDMTSNCQKNSSSEEPTKIIGRENIHENDASKLELSELKAAFLELNRSFERQVDDKKELNDEIFTLQKALDDCENDLRRVRKDFLELNALREKETEDWKQFQADLQIAVVVANDFKVEAQDEIEKLTLENSQLNDQVSMLKCELDKLRNKSNSCEESMKNHSFASSSPSSFSGNKTSPELKAKLTGYLSSIETTTNASTPFMGKSKYLMPHIILLLSLSNATILNP</sequence>
<evidence type="ECO:0000313" key="4">
    <source>
        <dbReference type="Proteomes" id="UP000887565"/>
    </source>
</evidence>